<name>A0ABS1UZM3_9PROT</name>
<dbReference type="Proteomes" id="UP000606490">
    <property type="component" value="Unassembled WGS sequence"/>
</dbReference>
<evidence type="ECO:0000313" key="3">
    <source>
        <dbReference type="Proteomes" id="UP000606490"/>
    </source>
</evidence>
<comment type="caution">
    <text evidence="2">The sequence shown here is derived from an EMBL/GenBank/DDBJ whole genome shotgun (WGS) entry which is preliminary data.</text>
</comment>
<evidence type="ECO:0000256" key="1">
    <source>
        <dbReference type="SAM" id="MobiDB-lite"/>
    </source>
</evidence>
<keyword evidence="3" id="KW-1185">Reference proteome</keyword>
<sequence length="260" mass="28323">MSGLHEVTARNLSATSENKIHDDAVARRFGFTGALVPGVEVYAYAVHPAVERWGHDWLAQGAAEIRFQSPVYDGDRVTAEAGEAEEGLSLAVRRGEDVCATGRAWIPADPPQVPREAEWRAPPAERPPASEESLAPGLWLCTRPLEVTPALAAEYLAAVGETDELYETEGLVHPGLVLRQCNQALVQNVRLGPWIHVGSRVRNLAPAQVGQVLEVRALITSNTERKGHRIVELEAMVFDGQGLMLAMVAHTAIWRPRQVG</sequence>
<dbReference type="Gene3D" id="3.10.129.10">
    <property type="entry name" value="Hotdog Thioesterase"/>
    <property type="match status" value="2"/>
</dbReference>
<organism evidence="2 3">
    <name type="scientific">Belnapia mucosa</name>
    <dbReference type="NCBI Taxonomy" id="2804532"/>
    <lineage>
        <taxon>Bacteria</taxon>
        <taxon>Pseudomonadati</taxon>
        <taxon>Pseudomonadota</taxon>
        <taxon>Alphaproteobacteria</taxon>
        <taxon>Acetobacterales</taxon>
        <taxon>Roseomonadaceae</taxon>
        <taxon>Belnapia</taxon>
    </lineage>
</organism>
<dbReference type="EMBL" id="JAEUXJ010000002">
    <property type="protein sequence ID" value="MBL6454906.1"/>
    <property type="molecule type" value="Genomic_DNA"/>
</dbReference>
<feature type="region of interest" description="Disordered" evidence="1">
    <location>
        <begin position="110"/>
        <end position="132"/>
    </location>
</feature>
<proteinExistence type="predicted"/>
<evidence type="ECO:0008006" key="4">
    <source>
        <dbReference type="Google" id="ProtNLM"/>
    </source>
</evidence>
<protein>
    <recommendedName>
        <fullName evidence="4">MaoC-like domain-containing protein</fullName>
    </recommendedName>
</protein>
<gene>
    <name evidence="2" type="ORF">JMJ55_06195</name>
</gene>
<dbReference type="InterPro" id="IPR029069">
    <property type="entry name" value="HotDog_dom_sf"/>
</dbReference>
<evidence type="ECO:0000313" key="2">
    <source>
        <dbReference type="EMBL" id="MBL6454906.1"/>
    </source>
</evidence>
<dbReference type="SUPFAM" id="SSF54637">
    <property type="entry name" value="Thioesterase/thiol ester dehydrase-isomerase"/>
    <property type="match status" value="2"/>
</dbReference>
<reference evidence="2 3" key="1">
    <citation type="submission" date="2021-01" db="EMBL/GenBank/DDBJ databases">
        <title>Belnapia mucosa sp. nov. and Belnapia arida sp. nov., isolated from the Tabernas Desert (Almeria, Spain).</title>
        <authorList>
            <person name="Molina-Menor E."/>
            <person name="Vidal-Verdu A."/>
            <person name="Calonge A."/>
            <person name="Satari L."/>
            <person name="Pereto Magraner J."/>
            <person name="Porcar Miralles M."/>
        </authorList>
    </citation>
    <scope>NUCLEOTIDE SEQUENCE [LARGE SCALE GENOMIC DNA]</scope>
    <source>
        <strain evidence="2 3">T6</strain>
    </source>
</reference>
<dbReference type="RefSeq" id="WP_202824640.1">
    <property type="nucleotide sequence ID" value="NZ_JAEUXJ010000002.1"/>
</dbReference>
<accession>A0ABS1UZM3</accession>